<dbReference type="AlphaFoldDB" id="A0A7Y8VRS6"/>
<keyword evidence="4" id="KW-1185">Reference proteome</keyword>
<dbReference type="Pfam" id="PF04297">
    <property type="entry name" value="UPF0122"/>
    <property type="match status" value="1"/>
</dbReference>
<dbReference type="PANTHER" id="PTHR40083">
    <property type="entry name" value="UPF0122 PROTEIN CBO2450/CLC_2298"/>
    <property type="match status" value="1"/>
</dbReference>
<evidence type="ECO:0000313" key="4">
    <source>
        <dbReference type="Proteomes" id="UP000526307"/>
    </source>
</evidence>
<dbReference type="InterPro" id="IPR007394">
    <property type="entry name" value="UPF0122"/>
</dbReference>
<accession>A0A7Y8VRS6</accession>
<dbReference type="Proteomes" id="UP000526307">
    <property type="component" value="Unassembled WGS sequence"/>
</dbReference>
<keyword evidence="3" id="KW-0238">DNA-binding</keyword>
<organism evidence="3 4">
    <name type="scientific">Mogibacterium timidum</name>
    <dbReference type="NCBI Taxonomy" id="35519"/>
    <lineage>
        <taxon>Bacteria</taxon>
        <taxon>Bacillati</taxon>
        <taxon>Bacillota</taxon>
        <taxon>Clostridia</taxon>
        <taxon>Peptostreptococcales</taxon>
        <taxon>Anaerovoracaceae</taxon>
        <taxon>Mogibacterium</taxon>
    </lineage>
</organism>
<protein>
    <submittedName>
        <fullName evidence="3">DNA-binding protein</fullName>
    </submittedName>
</protein>
<dbReference type="EMBL" id="JABXYR010000002">
    <property type="protein sequence ID" value="NWO23394.1"/>
    <property type="molecule type" value="Genomic_DNA"/>
</dbReference>
<dbReference type="Gene3D" id="1.10.10.10">
    <property type="entry name" value="Winged helix-like DNA-binding domain superfamily/Winged helix DNA-binding domain"/>
    <property type="match status" value="1"/>
</dbReference>
<dbReference type="InterPro" id="IPR013324">
    <property type="entry name" value="RNA_pol_sigma_r3/r4-like"/>
</dbReference>
<dbReference type="SUPFAM" id="SSF88659">
    <property type="entry name" value="Sigma3 and sigma4 domains of RNA polymerase sigma factors"/>
    <property type="match status" value="1"/>
</dbReference>
<proteinExistence type="inferred from homology"/>
<comment type="caution">
    <text evidence="3">The sequence shown here is derived from an EMBL/GenBank/DDBJ whole genome shotgun (WGS) entry which is preliminary data.</text>
</comment>
<comment type="similarity">
    <text evidence="1">Belongs to the UPF0122 family.</text>
</comment>
<evidence type="ECO:0000313" key="3">
    <source>
        <dbReference type="EMBL" id="NWO23394.1"/>
    </source>
</evidence>
<evidence type="ECO:0000256" key="2">
    <source>
        <dbReference type="ARBA" id="ARBA00024764"/>
    </source>
</evidence>
<dbReference type="RefSeq" id="WP_009643879.1">
    <property type="nucleotide sequence ID" value="NZ_CAJPUB010000011.1"/>
</dbReference>
<gene>
    <name evidence="3" type="ORF">HW270_04850</name>
</gene>
<reference evidence="3 4" key="1">
    <citation type="submission" date="2020-06" db="EMBL/GenBank/DDBJ databases">
        <title>Mogibacterium timidum strain W9173 genomic sequence.</title>
        <authorList>
            <person name="Wade W.G."/>
            <person name="Johnston C.D."/>
            <person name="Chen T."/>
            <person name="Dewhirst F.E."/>
        </authorList>
    </citation>
    <scope>NUCLEOTIDE SEQUENCE [LARGE SCALE GENOMIC DNA]</scope>
    <source>
        <strain evidence="3 4">W9173</strain>
    </source>
</reference>
<dbReference type="GO" id="GO:0003677">
    <property type="term" value="F:DNA binding"/>
    <property type="evidence" value="ECO:0007669"/>
    <property type="project" value="UniProtKB-KW"/>
</dbReference>
<comment type="function">
    <text evidence="2">Might take part in the signal recognition particle (SRP) pathway. This is inferred from the conservation of its genetic proximity to ftsY/ffh. May be a regulatory protein.</text>
</comment>
<evidence type="ECO:0000256" key="1">
    <source>
        <dbReference type="ARBA" id="ARBA00008720"/>
    </source>
</evidence>
<dbReference type="PANTHER" id="PTHR40083:SF1">
    <property type="entry name" value="UPF0122 PROTEIN YLXM"/>
    <property type="match status" value="1"/>
</dbReference>
<sequence length="121" mass="13724">MKESISNVEYTSLMYDFYGGLLDDSKREIMDLYHEDNLSLTEIAEELGMTRQGVHYTLKKAEGILENYEDALGLVAVWKNNNELVAEADSLVEKMQSIDDDAELHGALARMNEILHKALDL</sequence>
<name>A0A7Y8VRS6_9FIRM</name>
<dbReference type="InterPro" id="IPR036388">
    <property type="entry name" value="WH-like_DNA-bd_sf"/>
</dbReference>